<feature type="region of interest" description="Disordered" evidence="1">
    <location>
        <begin position="137"/>
        <end position="168"/>
    </location>
</feature>
<sequence>MGSAQGRQSGRGEGGEHCEPVEPVLKPSTRSEVCVVTTIVLHDAADAADLLARTSAMITSMQQLEGCMHCELCKAQGADWESTFVMLEVWCSIELLETYWDTSPFPDVVAWIREKATVQLSFPTISELGVIKNEVQSGPAQSNSRRRRLLSASRRVSSEKEPAADTSP</sequence>
<evidence type="ECO:0000313" key="3">
    <source>
        <dbReference type="EMBL" id="KAL1528687.1"/>
    </source>
</evidence>
<dbReference type="InterPro" id="IPR011008">
    <property type="entry name" value="Dimeric_a/b-barrel"/>
</dbReference>
<reference evidence="2 4" key="1">
    <citation type="journal article" date="2024" name="Science">
        <title>Giant polyketide synthase enzymes in the biosynthesis of giant marine polyether toxins.</title>
        <authorList>
            <person name="Fallon T.R."/>
            <person name="Shende V.V."/>
            <person name="Wierzbicki I.H."/>
            <person name="Pendleton A.L."/>
            <person name="Watervoot N.F."/>
            <person name="Auber R.P."/>
            <person name="Gonzalez D.J."/>
            <person name="Wisecaver J.H."/>
            <person name="Moore B.S."/>
        </authorList>
    </citation>
    <scope>NUCLEOTIDE SEQUENCE [LARGE SCALE GENOMIC DNA]</scope>
    <source>
        <strain evidence="2 4">12B1</strain>
    </source>
</reference>
<dbReference type="Gene3D" id="3.30.70.100">
    <property type="match status" value="1"/>
</dbReference>
<proteinExistence type="predicted"/>
<evidence type="ECO:0000256" key="1">
    <source>
        <dbReference type="SAM" id="MobiDB-lite"/>
    </source>
</evidence>
<gene>
    <name evidence="2" type="ORF">AB1Y20_010015</name>
    <name evidence="3" type="ORF">AB1Y20_010023</name>
</gene>
<dbReference type="SUPFAM" id="SSF54909">
    <property type="entry name" value="Dimeric alpha+beta barrel"/>
    <property type="match status" value="1"/>
</dbReference>
<protein>
    <recommendedName>
        <fullName evidence="5">ABM domain-containing protein</fullName>
    </recommendedName>
</protein>
<evidence type="ECO:0000313" key="2">
    <source>
        <dbReference type="EMBL" id="KAL1528679.1"/>
    </source>
</evidence>
<feature type="region of interest" description="Disordered" evidence="1">
    <location>
        <begin position="1"/>
        <end position="23"/>
    </location>
</feature>
<evidence type="ECO:0008006" key="5">
    <source>
        <dbReference type="Google" id="ProtNLM"/>
    </source>
</evidence>
<name>A0AB34K3U0_PRYPA</name>
<feature type="compositionally biased region" description="Basic and acidic residues" evidence="1">
    <location>
        <begin position="156"/>
        <end position="168"/>
    </location>
</feature>
<keyword evidence="4" id="KW-1185">Reference proteome</keyword>
<dbReference type="EMBL" id="JBGBPQ010000002">
    <property type="protein sequence ID" value="KAL1528679.1"/>
    <property type="molecule type" value="Genomic_DNA"/>
</dbReference>
<accession>A0AB34K3U0</accession>
<dbReference type="EMBL" id="JBGBPQ010000002">
    <property type="protein sequence ID" value="KAL1528687.1"/>
    <property type="molecule type" value="Genomic_DNA"/>
</dbReference>
<dbReference type="Proteomes" id="UP001515480">
    <property type="component" value="Unassembled WGS sequence"/>
</dbReference>
<organism evidence="2 4">
    <name type="scientific">Prymnesium parvum</name>
    <name type="common">Toxic golden alga</name>
    <dbReference type="NCBI Taxonomy" id="97485"/>
    <lineage>
        <taxon>Eukaryota</taxon>
        <taxon>Haptista</taxon>
        <taxon>Haptophyta</taxon>
        <taxon>Prymnesiophyceae</taxon>
        <taxon>Prymnesiales</taxon>
        <taxon>Prymnesiaceae</taxon>
        <taxon>Prymnesium</taxon>
    </lineage>
</organism>
<dbReference type="AlphaFoldDB" id="A0AB34K3U0"/>
<evidence type="ECO:0000313" key="4">
    <source>
        <dbReference type="Proteomes" id="UP001515480"/>
    </source>
</evidence>
<comment type="caution">
    <text evidence="2">The sequence shown here is derived from an EMBL/GenBank/DDBJ whole genome shotgun (WGS) entry which is preliminary data.</text>
</comment>